<evidence type="ECO:0000313" key="2">
    <source>
        <dbReference type="EMBL" id="KDR80456.1"/>
    </source>
</evidence>
<dbReference type="EMBL" id="KL142372">
    <property type="protein sequence ID" value="KDR80456.1"/>
    <property type="molecule type" value="Genomic_DNA"/>
</dbReference>
<gene>
    <name evidence="2" type="ORF">GALMADRAFT_242908</name>
</gene>
<protein>
    <submittedName>
        <fullName evidence="2">Uncharacterized protein</fullName>
    </submittedName>
</protein>
<proteinExistence type="predicted"/>
<organism evidence="2 3">
    <name type="scientific">Galerina marginata (strain CBS 339.88)</name>
    <dbReference type="NCBI Taxonomy" id="685588"/>
    <lineage>
        <taxon>Eukaryota</taxon>
        <taxon>Fungi</taxon>
        <taxon>Dikarya</taxon>
        <taxon>Basidiomycota</taxon>
        <taxon>Agaricomycotina</taxon>
        <taxon>Agaricomycetes</taxon>
        <taxon>Agaricomycetidae</taxon>
        <taxon>Agaricales</taxon>
        <taxon>Agaricineae</taxon>
        <taxon>Strophariaceae</taxon>
        <taxon>Galerina</taxon>
    </lineage>
</organism>
<sequence>MTPGSGAVQTMGGMPNKRKTVREPSSSYNPRRSKQTSLGPESCDVRFPATLRAERSDTPTCELQNMEASLSDLKPNFVSQYQFRFLANNPLQ</sequence>
<feature type="compositionally biased region" description="Polar residues" evidence="1">
    <location>
        <begin position="23"/>
        <end position="39"/>
    </location>
</feature>
<dbReference type="HOGENOM" id="CLU_2418993_0_0_1"/>
<evidence type="ECO:0000256" key="1">
    <source>
        <dbReference type="SAM" id="MobiDB-lite"/>
    </source>
</evidence>
<feature type="non-terminal residue" evidence="2">
    <location>
        <position position="92"/>
    </location>
</feature>
<name>A0A067TBG8_GALM3</name>
<feature type="region of interest" description="Disordered" evidence="1">
    <location>
        <begin position="1"/>
        <end position="43"/>
    </location>
</feature>
<dbReference type="AlphaFoldDB" id="A0A067TBG8"/>
<accession>A0A067TBG8</accession>
<keyword evidence="3" id="KW-1185">Reference proteome</keyword>
<reference evidence="3" key="1">
    <citation type="journal article" date="2014" name="Proc. Natl. Acad. Sci. U.S.A.">
        <title>Extensive sampling of basidiomycete genomes demonstrates inadequacy of the white-rot/brown-rot paradigm for wood decay fungi.</title>
        <authorList>
            <person name="Riley R."/>
            <person name="Salamov A.A."/>
            <person name="Brown D.W."/>
            <person name="Nagy L.G."/>
            <person name="Floudas D."/>
            <person name="Held B.W."/>
            <person name="Levasseur A."/>
            <person name="Lombard V."/>
            <person name="Morin E."/>
            <person name="Otillar R."/>
            <person name="Lindquist E.A."/>
            <person name="Sun H."/>
            <person name="LaButti K.M."/>
            <person name="Schmutz J."/>
            <person name="Jabbour D."/>
            <person name="Luo H."/>
            <person name="Baker S.E."/>
            <person name="Pisabarro A.G."/>
            <person name="Walton J.D."/>
            <person name="Blanchette R.A."/>
            <person name="Henrissat B."/>
            <person name="Martin F."/>
            <person name="Cullen D."/>
            <person name="Hibbett D.S."/>
            <person name="Grigoriev I.V."/>
        </authorList>
    </citation>
    <scope>NUCLEOTIDE SEQUENCE [LARGE SCALE GENOMIC DNA]</scope>
    <source>
        <strain evidence="3">CBS 339.88</strain>
    </source>
</reference>
<dbReference type="Proteomes" id="UP000027222">
    <property type="component" value="Unassembled WGS sequence"/>
</dbReference>
<evidence type="ECO:0000313" key="3">
    <source>
        <dbReference type="Proteomes" id="UP000027222"/>
    </source>
</evidence>